<keyword evidence="2" id="KW-1185">Reference proteome</keyword>
<evidence type="ECO:0000313" key="2">
    <source>
        <dbReference type="Proteomes" id="UP000299102"/>
    </source>
</evidence>
<dbReference type="AlphaFoldDB" id="A0A4C1T049"/>
<comment type="caution">
    <text evidence="1">The sequence shown here is derived from an EMBL/GenBank/DDBJ whole genome shotgun (WGS) entry which is preliminary data.</text>
</comment>
<reference evidence="1 2" key="1">
    <citation type="journal article" date="2019" name="Commun. Biol.">
        <title>The bagworm genome reveals a unique fibroin gene that provides high tensile strength.</title>
        <authorList>
            <person name="Kono N."/>
            <person name="Nakamura H."/>
            <person name="Ohtoshi R."/>
            <person name="Tomita M."/>
            <person name="Numata K."/>
            <person name="Arakawa K."/>
        </authorList>
    </citation>
    <scope>NUCLEOTIDE SEQUENCE [LARGE SCALE GENOMIC DNA]</scope>
</reference>
<sequence>MGSVRCHTLAEYDREITASAIMFRTESESSGGHLSPLYSTLLSIDPLPSPTISLLYPSHFLFVPKRPATHWTPARSRVSTGGSDHLLSVGSHTHLPFKNSIFVVAQYIISSHDKTGVDGGRDLKK</sequence>
<evidence type="ECO:0000313" key="1">
    <source>
        <dbReference type="EMBL" id="GBP07852.1"/>
    </source>
</evidence>
<organism evidence="1 2">
    <name type="scientific">Eumeta variegata</name>
    <name type="common">Bagworm moth</name>
    <name type="synonym">Eumeta japonica</name>
    <dbReference type="NCBI Taxonomy" id="151549"/>
    <lineage>
        <taxon>Eukaryota</taxon>
        <taxon>Metazoa</taxon>
        <taxon>Ecdysozoa</taxon>
        <taxon>Arthropoda</taxon>
        <taxon>Hexapoda</taxon>
        <taxon>Insecta</taxon>
        <taxon>Pterygota</taxon>
        <taxon>Neoptera</taxon>
        <taxon>Endopterygota</taxon>
        <taxon>Lepidoptera</taxon>
        <taxon>Glossata</taxon>
        <taxon>Ditrysia</taxon>
        <taxon>Tineoidea</taxon>
        <taxon>Psychidae</taxon>
        <taxon>Oiketicinae</taxon>
        <taxon>Eumeta</taxon>
    </lineage>
</organism>
<gene>
    <name evidence="1" type="ORF">EVAR_78031_1</name>
</gene>
<protein>
    <submittedName>
        <fullName evidence="1">Uncharacterized protein</fullName>
    </submittedName>
</protein>
<accession>A0A4C1T049</accession>
<proteinExistence type="predicted"/>
<dbReference type="Proteomes" id="UP000299102">
    <property type="component" value="Unassembled WGS sequence"/>
</dbReference>
<dbReference type="EMBL" id="BGZK01000028">
    <property type="protein sequence ID" value="GBP07852.1"/>
    <property type="molecule type" value="Genomic_DNA"/>
</dbReference>
<name>A0A4C1T049_EUMVA</name>